<evidence type="ECO:0000256" key="1">
    <source>
        <dbReference type="SAM" id="Coils"/>
    </source>
</evidence>
<reference evidence="3" key="2">
    <citation type="submission" date="2023-03" db="EMBL/GenBank/DDBJ databases">
        <authorList>
            <person name="Inwood S.N."/>
            <person name="Skelly J.G."/>
            <person name="Guhlin J."/>
            <person name="Harrop T.W.R."/>
            <person name="Goldson S.G."/>
            <person name="Dearden P.K."/>
        </authorList>
    </citation>
    <scope>NUCLEOTIDE SEQUENCE</scope>
    <source>
        <strain evidence="3">Irish</strain>
        <tissue evidence="3">Whole body</tissue>
    </source>
</reference>
<evidence type="ECO:0000313" key="4">
    <source>
        <dbReference type="Proteomes" id="UP001168990"/>
    </source>
</evidence>
<accession>A0AA39FX09</accession>
<feature type="region of interest" description="Disordered" evidence="2">
    <location>
        <begin position="120"/>
        <end position="148"/>
    </location>
</feature>
<protein>
    <submittedName>
        <fullName evidence="3">Uncharacterized protein</fullName>
    </submittedName>
</protein>
<feature type="compositionally biased region" description="Basic and acidic residues" evidence="2">
    <location>
        <begin position="322"/>
        <end position="335"/>
    </location>
</feature>
<proteinExistence type="predicted"/>
<dbReference type="EMBL" id="JAQQBS010000001">
    <property type="protein sequence ID" value="KAK0177171.1"/>
    <property type="molecule type" value="Genomic_DNA"/>
</dbReference>
<keyword evidence="1" id="KW-0175">Coiled coil</keyword>
<feature type="coiled-coil region" evidence="1">
    <location>
        <begin position="148"/>
        <end position="210"/>
    </location>
</feature>
<dbReference type="Proteomes" id="UP001168990">
    <property type="component" value="Unassembled WGS sequence"/>
</dbReference>
<sequence>MELVAVDKKNNFEVMMCLEKKLKICEFKDIWKLWHNFGYNHVHNAYHQKEQTNQNISTKSEINKSNSTLSQSDYTNDAQEIKQLIAITADLNPTEADIKTFIKRTTRSISGKRKIKIIPSLNKRGKKDKEQKLSSASEMDTEDENQTNNHILKTIENLNAEIQKLKEAIKEKDKKILTLRNQNKTKNQAIQQKENENNSQQQKIELIESSQLSQQSSTINTSATFTAEINADDSYTTMSKKTHPQKIDVQQNKNEATEETHAAINNRSFSSQHQAKLKPPAIHVYNKPAQDIINIIKNTSNAIDKDKMLDEKCNSQRTNSSTREDHVIDRQKDNEPTIERQPKIASLLLYEPHCKVDARKLYSRIIVKELSKTCEKGFRMSPTTEIYPIDIPRSYDLSSWHDICISQIDVGFALTANTAEHFRIVKRKKIWIKTNFPCNNKRTIKAKQQLKNIKWLYLSRKYLLARDSGRVFKLKKATSRAKVVSEIMRAANIKPVMANYQIESKKQALKDYEQLKKVQVRNCGIIMTNKYGDFSSSTLYSYILDAKRNAAFYRKARR</sequence>
<reference evidence="3" key="1">
    <citation type="journal article" date="2023" name="bioRxiv">
        <title>Scaffold-level genome assemblies of two parasitoid biocontrol wasps reveal the parthenogenesis mechanism and an associated novel virus.</title>
        <authorList>
            <person name="Inwood S."/>
            <person name="Skelly J."/>
            <person name="Guhlin J."/>
            <person name="Harrop T."/>
            <person name="Goldson S."/>
            <person name="Dearden P."/>
        </authorList>
    </citation>
    <scope>NUCLEOTIDE SEQUENCE</scope>
    <source>
        <strain evidence="3">Irish</strain>
        <tissue evidence="3">Whole body</tissue>
    </source>
</reference>
<evidence type="ECO:0000256" key="2">
    <source>
        <dbReference type="SAM" id="MobiDB-lite"/>
    </source>
</evidence>
<feature type="region of interest" description="Disordered" evidence="2">
    <location>
        <begin position="313"/>
        <end position="335"/>
    </location>
</feature>
<evidence type="ECO:0000313" key="3">
    <source>
        <dbReference type="EMBL" id="KAK0177171.1"/>
    </source>
</evidence>
<name>A0AA39FX09_9HYME</name>
<keyword evidence="4" id="KW-1185">Reference proteome</keyword>
<organism evidence="3 4">
    <name type="scientific">Microctonus aethiopoides</name>
    <dbReference type="NCBI Taxonomy" id="144406"/>
    <lineage>
        <taxon>Eukaryota</taxon>
        <taxon>Metazoa</taxon>
        <taxon>Ecdysozoa</taxon>
        <taxon>Arthropoda</taxon>
        <taxon>Hexapoda</taxon>
        <taxon>Insecta</taxon>
        <taxon>Pterygota</taxon>
        <taxon>Neoptera</taxon>
        <taxon>Endopterygota</taxon>
        <taxon>Hymenoptera</taxon>
        <taxon>Apocrita</taxon>
        <taxon>Ichneumonoidea</taxon>
        <taxon>Braconidae</taxon>
        <taxon>Euphorinae</taxon>
        <taxon>Microctonus</taxon>
    </lineage>
</organism>
<comment type="caution">
    <text evidence="3">The sequence shown here is derived from an EMBL/GenBank/DDBJ whole genome shotgun (WGS) entry which is preliminary data.</text>
</comment>
<gene>
    <name evidence="3" type="ORF">PV328_001249</name>
</gene>
<dbReference type="AlphaFoldDB" id="A0AA39FX09"/>